<dbReference type="Proteomes" id="UP000251891">
    <property type="component" value="Unassembled WGS sequence"/>
</dbReference>
<dbReference type="PANTHER" id="PTHR30055:SF234">
    <property type="entry name" value="HTH-TYPE TRANSCRIPTIONAL REGULATOR BETI"/>
    <property type="match status" value="1"/>
</dbReference>
<dbReference type="PROSITE" id="PS50977">
    <property type="entry name" value="HTH_TETR_2"/>
    <property type="match status" value="1"/>
</dbReference>
<evidence type="ECO:0000256" key="2">
    <source>
        <dbReference type="ARBA" id="ARBA00023125"/>
    </source>
</evidence>
<dbReference type="PANTHER" id="PTHR30055">
    <property type="entry name" value="HTH-TYPE TRANSCRIPTIONAL REGULATOR RUTR"/>
    <property type="match status" value="1"/>
</dbReference>
<keyword evidence="2 4" id="KW-0238">DNA-binding</keyword>
<dbReference type="Pfam" id="PF00440">
    <property type="entry name" value="TetR_N"/>
    <property type="match status" value="1"/>
</dbReference>
<dbReference type="AlphaFoldDB" id="A0A365HD86"/>
<dbReference type="PRINTS" id="PR00455">
    <property type="entry name" value="HTHTETR"/>
</dbReference>
<evidence type="ECO:0000256" key="4">
    <source>
        <dbReference type="PROSITE-ProRule" id="PRU00335"/>
    </source>
</evidence>
<reference evidence="7 8" key="1">
    <citation type="submission" date="2018-06" db="EMBL/GenBank/DDBJ databases">
        <title>Actinomadura craniellae sp. nov. isolated from marine sponge Craniella sp.</title>
        <authorList>
            <person name="Li L."/>
            <person name="Xu Q.H."/>
            <person name="Lin H.W."/>
            <person name="Lu Y.H."/>
        </authorList>
    </citation>
    <scope>NUCLEOTIDE SEQUENCE [LARGE SCALE GENOMIC DNA]</scope>
    <source>
        <strain evidence="7 8">LHW63021</strain>
    </source>
</reference>
<keyword evidence="1" id="KW-0805">Transcription regulation</keyword>
<keyword evidence="3" id="KW-0804">Transcription</keyword>
<dbReference type="InterPro" id="IPR009057">
    <property type="entry name" value="Homeodomain-like_sf"/>
</dbReference>
<dbReference type="InterPro" id="IPR050109">
    <property type="entry name" value="HTH-type_TetR-like_transc_reg"/>
</dbReference>
<gene>
    <name evidence="7" type="ORF">DPM19_02710</name>
</gene>
<dbReference type="GO" id="GO:0000976">
    <property type="term" value="F:transcription cis-regulatory region binding"/>
    <property type="evidence" value="ECO:0007669"/>
    <property type="project" value="TreeGrafter"/>
</dbReference>
<organism evidence="7 8">
    <name type="scientific">Actinomadura craniellae</name>
    <dbReference type="NCBI Taxonomy" id="2231787"/>
    <lineage>
        <taxon>Bacteria</taxon>
        <taxon>Bacillati</taxon>
        <taxon>Actinomycetota</taxon>
        <taxon>Actinomycetes</taxon>
        <taxon>Streptosporangiales</taxon>
        <taxon>Thermomonosporaceae</taxon>
        <taxon>Actinomadura</taxon>
    </lineage>
</organism>
<evidence type="ECO:0000256" key="3">
    <source>
        <dbReference type="ARBA" id="ARBA00023163"/>
    </source>
</evidence>
<dbReference type="SUPFAM" id="SSF48498">
    <property type="entry name" value="Tetracyclin repressor-like, C-terminal domain"/>
    <property type="match status" value="1"/>
</dbReference>
<protein>
    <submittedName>
        <fullName evidence="7">TetR/AcrR family transcriptional regulator</fullName>
    </submittedName>
</protein>
<dbReference type="Gene3D" id="1.10.10.60">
    <property type="entry name" value="Homeodomain-like"/>
    <property type="match status" value="1"/>
</dbReference>
<dbReference type="InterPro" id="IPR001647">
    <property type="entry name" value="HTH_TetR"/>
</dbReference>
<dbReference type="Gene3D" id="1.10.357.10">
    <property type="entry name" value="Tetracycline Repressor, domain 2"/>
    <property type="match status" value="1"/>
</dbReference>
<evidence type="ECO:0000313" key="7">
    <source>
        <dbReference type="EMBL" id="RAY17090.1"/>
    </source>
</evidence>
<name>A0A365HD86_9ACTN</name>
<comment type="caution">
    <text evidence="7">The sequence shown here is derived from an EMBL/GenBank/DDBJ whole genome shotgun (WGS) entry which is preliminary data.</text>
</comment>
<feature type="domain" description="HTH tetR-type" evidence="6">
    <location>
        <begin position="53"/>
        <end position="113"/>
    </location>
</feature>
<dbReference type="EMBL" id="QLYX01000001">
    <property type="protein sequence ID" value="RAY17090.1"/>
    <property type="molecule type" value="Genomic_DNA"/>
</dbReference>
<feature type="region of interest" description="Disordered" evidence="5">
    <location>
        <begin position="22"/>
        <end position="47"/>
    </location>
</feature>
<evidence type="ECO:0000259" key="6">
    <source>
        <dbReference type="PROSITE" id="PS50977"/>
    </source>
</evidence>
<dbReference type="SUPFAM" id="SSF46689">
    <property type="entry name" value="Homeodomain-like"/>
    <property type="match status" value="1"/>
</dbReference>
<feature type="DNA-binding region" description="H-T-H motif" evidence="4">
    <location>
        <begin position="76"/>
        <end position="95"/>
    </location>
</feature>
<evidence type="ECO:0000313" key="8">
    <source>
        <dbReference type="Proteomes" id="UP000251891"/>
    </source>
</evidence>
<dbReference type="GO" id="GO:0003700">
    <property type="term" value="F:DNA-binding transcription factor activity"/>
    <property type="evidence" value="ECO:0007669"/>
    <property type="project" value="TreeGrafter"/>
</dbReference>
<evidence type="ECO:0000256" key="1">
    <source>
        <dbReference type="ARBA" id="ARBA00023015"/>
    </source>
</evidence>
<sequence length="243" mass="27413">MTAGRMGMSAVRVTRRARVTGKEAADVVSGESAGPAGVRPPSPREVRRRQRIELSREQLLETAEELFAERGYYETSLKDVAEICEFSVASIYTFFDNKEDLYLAVLMRRGAGQREEMGRLAAEEMPADERLIAMVQAQIERRQKYPAWAQLHAQMTKIGRRAAGDIPEVYKNFYYEIVGLLAGVIAEGQHEGRLRPGDPHALARLCSALIDSFTLMDPMISHEPEGINAEEFLRFIRETFTMN</sequence>
<evidence type="ECO:0000256" key="5">
    <source>
        <dbReference type="SAM" id="MobiDB-lite"/>
    </source>
</evidence>
<dbReference type="InterPro" id="IPR036271">
    <property type="entry name" value="Tet_transcr_reg_TetR-rel_C_sf"/>
</dbReference>
<proteinExistence type="predicted"/>
<accession>A0A365HD86</accession>
<keyword evidence="8" id="KW-1185">Reference proteome</keyword>